<feature type="transmembrane region" description="Helical" evidence="1">
    <location>
        <begin position="7"/>
        <end position="24"/>
    </location>
</feature>
<evidence type="ECO:0000313" key="2">
    <source>
        <dbReference type="EMBL" id="MBT1700813.1"/>
    </source>
</evidence>
<dbReference type="EMBL" id="JAHESF010000048">
    <property type="protein sequence ID" value="MBT1700813.1"/>
    <property type="molecule type" value="Genomic_DNA"/>
</dbReference>
<evidence type="ECO:0000313" key="3">
    <source>
        <dbReference type="Proteomes" id="UP001319200"/>
    </source>
</evidence>
<proteinExistence type="predicted"/>
<feature type="transmembrane region" description="Helical" evidence="1">
    <location>
        <begin position="96"/>
        <end position="115"/>
    </location>
</feature>
<keyword evidence="1" id="KW-1133">Transmembrane helix</keyword>
<keyword evidence="1" id="KW-0472">Membrane</keyword>
<sequence length="136" mass="15188">MTKKLTSLNLIFGIVYFGTFPHWYSDLSGQIHGIGCLLTIWYNWAASKRMMGQTTDLKVVNLIVGSLIMLYGVLLITDGIYKVWGARTIGELAKALIFLASTEILFGTTILLQTVRTMRLFTGKKTVADSANQPYF</sequence>
<dbReference type="RefSeq" id="WP_254169501.1">
    <property type="nucleotide sequence ID" value="NZ_JAHESF010000048.1"/>
</dbReference>
<keyword evidence="1" id="KW-0812">Transmembrane</keyword>
<dbReference type="AlphaFoldDB" id="A0AAP2DT35"/>
<accession>A0AAP2DT35</accession>
<reference evidence="2 3" key="1">
    <citation type="submission" date="2021-05" db="EMBL/GenBank/DDBJ databases">
        <title>A Polyphasic approach of four new species of the genus Ohtaekwangia: Ohtaekwangia histidinii sp. nov., Ohtaekwangia cretensis sp. nov., Ohtaekwangia indiensis sp. nov., Ohtaekwangia reichenbachii sp. nov. from diverse environment.</title>
        <authorList>
            <person name="Octaviana S."/>
        </authorList>
    </citation>
    <scope>NUCLEOTIDE SEQUENCE [LARGE SCALE GENOMIC DNA]</scope>
    <source>
        <strain evidence="2 3">PWU4</strain>
    </source>
</reference>
<organism evidence="2 3">
    <name type="scientific">Chryseosolibacter histidini</name>
    <dbReference type="NCBI Taxonomy" id="2782349"/>
    <lineage>
        <taxon>Bacteria</taxon>
        <taxon>Pseudomonadati</taxon>
        <taxon>Bacteroidota</taxon>
        <taxon>Cytophagia</taxon>
        <taxon>Cytophagales</taxon>
        <taxon>Chryseotaleaceae</taxon>
        <taxon>Chryseosolibacter</taxon>
    </lineage>
</organism>
<name>A0AAP2DT35_9BACT</name>
<dbReference type="Proteomes" id="UP001319200">
    <property type="component" value="Unassembled WGS sequence"/>
</dbReference>
<feature type="transmembrane region" description="Helical" evidence="1">
    <location>
        <begin position="59"/>
        <end position="76"/>
    </location>
</feature>
<gene>
    <name evidence="2" type="ORF">KK083_28235</name>
</gene>
<keyword evidence="3" id="KW-1185">Reference proteome</keyword>
<feature type="transmembrane region" description="Helical" evidence="1">
    <location>
        <begin position="30"/>
        <end position="47"/>
    </location>
</feature>
<evidence type="ECO:0000256" key="1">
    <source>
        <dbReference type="SAM" id="Phobius"/>
    </source>
</evidence>
<comment type="caution">
    <text evidence="2">The sequence shown here is derived from an EMBL/GenBank/DDBJ whole genome shotgun (WGS) entry which is preliminary data.</text>
</comment>
<protein>
    <submittedName>
        <fullName evidence="2">Uncharacterized protein</fullName>
    </submittedName>
</protein>